<accession>A0ABQ8GD73</accession>
<feature type="compositionally biased region" description="Low complexity" evidence="3">
    <location>
        <begin position="75"/>
        <end position="85"/>
    </location>
</feature>
<feature type="chain" id="PRO_5046771914" evidence="4">
    <location>
        <begin position="20"/>
        <end position="335"/>
    </location>
</feature>
<keyword evidence="4" id="KW-0732">Signal</keyword>
<keyword evidence="7" id="KW-1185">Reference proteome</keyword>
<sequence length="335" mass="35276">MLRSILPLLVFPFVASSEANPIGGIRPGHGGPPAPANPPPVEPPSYYSSALPTPSSIQNHDDSQQPLNARPVDDSSPAKPSASPANLAVYYGKDSSPEDPTLAALCGDDAIDTVILSYVNGFRTTNGFPILDFGEACTTKHADDDRYAPGLATCPELGRQVQTCQTSGKKVFLSIGGPRSAISFVDAADARRAAVMLWSLFGQGGPHSPDMRPLGEAAMDGFDFAWTSTPSPSIRDFASTLRTLSNKRTNYKTCSISTTPACAAADEDDKESARDLLRDVVDVAFLPAAAEDVCEIGRMPESKLCGVQKISGGCAGPYRRLQTGKSLDEAWAAGA</sequence>
<evidence type="ECO:0000256" key="3">
    <source>
        <dbReference type="SAM" id="MobiDB-lite"/>
    </source>
</evidence>
<dbReference type="PANTHER" id="PTHR45708:SF49">
    <property type="entry name" value="ENDOCHITINASE"/>
    <property type="match status" value="1"/>
</dbReference>
<dbReference type="EMBL" id="JAGTJR010000011">
    <property type="protein sequence ID" value="KAH7052300.1"/>
    <property type="molecule type" value="Genomic_DNA"/>
</dbReference>
<evidence type="ECO:0000313" key="6">
    <source>
        <dbReference type="EMBL" id="KAH7052300.1"/>
    </source>
</evidence>
<dbReference type="InterPro" id="IPR050542">
    <property type="entry name" value="Glycosyl_Hydrlase18_Chitinase"/>
</dbReference>
<evidence type="ECO:0000256" key="4">
    <source>
        <dbReference type="SAM" id="SignalP"/>
    </source>
</evidence>
<organism evidence="6 7">
    <name type="scientific">Macrophomina phaseolina</name>
    <dbReference type="NCBI Taxonomy" id="35725"/>
    <lineage>
        <taxon>Eukaryota</taxon>
        <taxon>Fungi</taxon>
        <taxon>Dikarya</taxon>
        <taxon>Ascomycota</taxon>
        <taxon>Pezizomycotina</taxon>
        <taxon>Dothideomycetes</taxon>
        <taxon>Dothideomycetes incertae sedis</taxon>
        <taxon>Botryosphaeriales</taxon>
        <taxon>Botryosphaeriaceae</taxon>
        <taxon>Macrophomina</taxon>
    </lineage>
</organism>
<dbReference type="GO" id="GO:0016787">
    <property type="term" value="F:hydrolase activity"/>
    <property type="evidence" value="ECO:0007669"/>
    <property type="project" value="UniProtKB-KW"/>
</dbReference>
<feature type="compositionally biased region" description="Polar residues" evidence="3">
    <location>
        <begin position="46"/>
        <end position="58"/>
    </location>
</feature>
<keyword evidence="1 6" id="KW-0378">Hydrolase</keyword>
<dbReference type="InterPro" id="IPR017853">
    <property type="entry name" value="GH"/>
</dbReference>
<feature type="signal peptide" evidence="4">
    <location>
        <begin position="1"/>
        <end position="19"/>
    </location>
</feature>
<dbReference type="PROSITE" id="PS51910">
    <property type="entry name" value="GH18_2"/>
    <property type="match status" value="1"/>
</dbReference>
<dbReference type="PANTHER" id="PTHR45708">
    <property type="entry name" value="ENDOCHITINASE"/>
    <property type="match status" value="1"/>
</dbReference>
<comment type="caution">
    <text evidence="6">The sequence shown here is derived from an EMBL/GenBank/DDBJ whole genome shotgun (WGS) entry which is preliminary data.</text>
</comment>
<evidence type="ECO:0000313" key="7">
    <source>
        <dbReference type="Proteomes" id="UP000774617"/>
    </source>
</evidence>
<feature type="compositionally biased region" description="Pro residues" evidence="3">
    <location>
        <begin position="30"/>
        <end position="43"/>
    </location>
</feature>
<dbReference type="Pfam" id="PF00704">
    <property type="entry name" value="Glyco_hydro_18"/>
    <property type="match status" value="1"/>
</dbReference>
<dbReference type="SUPFAM" id="SSF51445">
    <property type="entry name" value="(Trans)glycosidases"/>
    <property type="match status" value="1"/>
</dbReference>
<reference evidence="6 7" key="1">
    <citation type="journal article" date="2021" name="Nat. Commun.">
        <title>Genetic determinants of endophytism in the Arabidopsis root mycobiome.</title>
        <authorList>
            <person name="Mesny F."/>
            <person name="Miyauchi S."/>
            <person name="Thiergart T."/>
            <person name="Pickel B."/>
            <person name="Atanasova L."/>
            <person name="Karlsson M."/>
            <person name="Huettel B."/>
            <person name="Barry K.W."/>
            <person name="Haridas S."/>
            <person name="Chen C."/>
            <person name="Bauer D."/>
            <person name="Andreopoulos W."/>
            <person name="Pangilinan J."/>
            <person name="LaButti K."/>
            <person name="Riley R."/>
            <person name="Lipzen A."/>
            <person name="Clum A."/>
            <person name="Drula E."/>
            <person name="Henrissat B."/>
            <person name="Kohler A."/>
            <person name="Grigoriev I.V."/>
            <person name="Martin F.M."/>
            <person name="Hacquard S."/>
        </authorList>
    </citation>
    <scope>NUCLEOTIDE SEQUENCE [LARGE SCALE GENOMIC DNA]</scope>
    <source>
        <strain evidence="6 7">MPI-SDFR-AT-0080</strain>
    </source>
</reference>
<feature type="region of interest" description="Disordered" evidence="3">
    <location>
        <begin position="24"/>
        <end position="91"/>
    </location>
</feature>
<protein>
    <submittedName>
        <fullName evidence="6">Glycoside hydrolase superfamily</fullName>
    </submittedName>
</protein>
<name>A0ABQ8GD73_9PEZI</name>
<evidence type="ECO:0000259" key="5">
    <source>
        <dbReference type="PROSITE" id="PS51910"/>
    </source>
</evidence>
<proteinExistence type="predicted"/>
<evidence type="ECO:0000256" key="2">
    <source>
        <dbReference type="ARBA" id="ARBA00023295"/>
    </source>
</evidence>
<evidence type="ECO:0000256" key="1">
    <source>
        <dbReference type="ARBA" id="ARBA00022801"/>
    </source>
</evidence>
<gene>
    <name evidence="6" type="ORF">B0J12DRAFT_69749</name>
</gene>
<feature type="domain" description="GH18" evidence="5">
    <location>
        <begin position="85"/>
        <end position="335"/>
    </location>
</feature>
<dbReference type="Proteomes" id="UP000774617">
    <property type="component" value="Unassembled WGS sequence"/>
</dbReference>
<dbReference type="InterPro" id="IPR001223">
    <property type="entry name" value="Glyco_hydro18_cat"/>
</dbReference>
<keyword evidence="2" id="KW-0326">Glycosidase</keyword>
<dbReference type="Gene3D" id="3.20.20.80">
    <property type="entry name" value="Glycosidases"/>
    <property type="match status" value="1"/>
</dbReference>